<evidence type="ECO:0000256" key="4">
    <source>
        <dbReference type="ARBA" id="ARBA00022448"/>
    </source>
</evidence>
<evidence type="ECO:0000256" key="5">
    <source>
        <dbReference type="ARBA" id="ARBA00022927"/>
    </source>
</evidence>
<evidence type="ECO:0000256" key="8">
    <source>
        <dbReference type="ARBA" id="ARBA00031339"/>
    </source>
</evidence>
<dbReference type="EMBL" id="KV453850">
    <property type="protein sequence ID" value="ODV86164.1"/>
    <property type="molecule type" value="Genomic_DNA"/>
</dbReference>
<dbReference type="GO" id="GO:0017119">
    <property type="term" value="C:Golgi transport complex"/>
    <property type="evidence" value="ECO:0007669"/>
    <property type="project" value="TreeGrafter"/>
</dbReference>
<dbReference type="Gene3D" id="2.40.50.1040">
    <property type="match status" value="2"/>
</dbReference>
<dbReference type="InterPro" id="IPR048320">
    <property type="entry name" value="COG3_N"/>
</dbReference>
<dbReference type="GO" id="GO:0006891">
    <property type="term" value="P:intra-Golgi vesicle-mediated transport"/>
    <property type="evidence" value="ECO:0007669"/>
    <property type="project" value="TreeGrafter"/>
</dbReference>
<evidence type="ECO:0000259" key="10">
    <source>
        <dbReference type="Pfam" id="PF04136"/>
    </source>
</evidence>
<dbReference type="GO" id="GO:0006914">
    <property type="term" value="P:autophagy"/>
    <property type="evidence" value="ECO:0007669"/>
    <property type="project" value="TreeGrafter"/>
</dbReference>
<sequence>DDIHSFVIGDDRQTDSELNGLGYEEEELDYLSSIIGLGETSFFEDDSTSTNQEKLTKRKSLRIKSLEKKKSLSRNNTINSNNDSLADSQSRHLGSNSSKSKHSGEDEFEIITSNSRWIPVNSKATKSCLKTEASQFAKYKQANEHIKFRKDGINYYMPNLFHLAKSLNYSELYLPMLICDIMKLSNCMSIYRADGFEPSNRNIAMLGNHPVSKMSILGKVVSEKWQEYGKSVDKIKTLHVLDMNDGSCDRSLAINGVVKFWNDNIELCADSVQVLGKKSELDVELDWWTRTMAIREEYFGQPWVLKDDDQLPTENRMEGLIDRNINDIDTLEGPLKYRLEYQEVLRRKELRDIVMRSDICKIPDQHDSLDTHRQRLEKNHHEQRKLIQEKEGPIALETIDDPGTQLQNIQVEETRIEDSAPFKINPNSVSLKAVSMKANSSVISLQQSTSLFESGYDESLPIPNSLRFETEFLRFCITIGKKKFHHQLALDDKILSQILTKTVLANLFTDVIELDDVSISNKLKEANLDKSRRKVFHKLRKQLCETNLITFSKSMNIDASVLIQVFQDIVVAVENVMKTQESSSVSESFIGRRSRAGSMVQSIALNVPEIESHLNLGKETPDASGSFINPLTTESTEQKQPSIMYPLTEAEKETLWNKQLSAFESDYIVDLMDQFLIDDIGNEEFEDFQEYLKLYKNENDKFLSETNTIISDLNDLLAINDQVTLQTIEFQTKSSELIVEVEQLNRLYSDVAKNLMLFESLDPIVQTLNTSSSGNIVLKDSFNEKILKKLDQCLLFVNDPNNSTYKEIEIYKHRFKQCMVRALSLVKNYVISGIAEVETNLQSKINDEKKKDVGMISASSSIMVDAFTYSQFEEDCVSFQPLIQELYIRAIANEESTDEYIGLLNDCYSQYFKSRSNLLRYIIQNHMNFQASSRSLVQVAQSNIIYFNKLMEKEYNMFKRIFFIDPKKCDDVVDNSTNFSTLNRWFESLLDPLYYLLRNRIIRENNIGELCELISILQNYSEVEDLDDSEVGEGAYRHEQSLQAKIQLGELFKPILEDTQTRLVFRVHAYVEKHIVSYKKTGKELTIGSRRHKPNNNLVMDNDLDGMINEPIRPPAASNRAESIISLESATVNLNTSTQSIYPPIIKAIKLLMKIYQLLNQSVFDDLANSVIHLAILSMRDNIGPLNGIESKLYQIKNLMFFKEYVSTFEIEYVRKETNLDFSGLKNLFKRFMRSDRSKETIDKNFSSAVPDDPDSNNFLNMILGTVPKVVNDFVDCRYELQMALRNAVHEFIQESSIIFLEPLKSYPTKLTLQKTMDKFIKTLKNELPRLKPRIINYVSDSKVLSYLIDGIQEVVLKEYENFYNDVIQNEKSAEVENLVEIDTLISIWAEIVSEMLANGLSDEDVIDDDEFSTNFSDMEDFDMDSTLTAENGDISNLNLDTQR</sequence>
<feature type="compositionally biased region" description="Polar residues" evidence="9">
    <location>
        <begin position="73"/>
        <end position="98"/>
    </location>
</feature>
<keyword evidence="4" id="KW-0813">Transport</keyword>
<protein>
    <recommendedName>
        <fullName evidence="3">Conserved oligomeric Golgi complex subunit 3</fullName>
    </recommendedName>
    <alternativeName>
        <fullName evidence="8">Component of oligomeric Golgi complex 3</fullName>
    </alternativeName>
</protein>
<dbReference type="InterPro" id="IPR007265">
    <property type="entry name" value="COG_su3"/>
</dbReference>
<evidence type="ECO:0000256" key="2">
    <source>
        <dbReference type="ARBA" id="ARBA00009936"/>
    </source>
</evidence>
<dbReference type="GO" id="GO:0007030">
    <property type="term" value="P:Golgi organization"/>
    <property type="evidence" value="ECO:0007669"/>
    <property type="project" value="TreeGrafter"/>
</dbReference>
<comment type="subcellular location">
    <subcellularLocation>
        <location evidence="1">Golgi apparatus membrane</location>
        <topology evidence="1">Peripheral membrane protein</topology>
    </subcellularLocation>
</comment>
<dbReference type="PANTHER" id="PTHR13302:SF8">
    <property type="entry name" value="CONSERVED OLIGOMERIC GOLGI COMPLEX SUBUNIT 3"/>
    <property type="match status" value="1"/>
</dbReference>
<reference evidence="13" key="1">
    <citation type="submission" date="2016-04" db="EMBL/GenBank/DDBJ databases">
        <title>Comparative genomics of biotechnologically important yeasts.</title>
        <authorList>
            <consortium name="DOE Joint Genome Institute"/>
            <person name="Riley R."/>
            <person name="Haridas S."/>
            <person name="Wolfe K.H."/>
            <person name="Lopes M.R."/>
            <person name="Hittinger C.T."/>
            <person name="Goker M."/>
            <person name="Salamov A."/>
            <person name="Wisecaver J."/>
            <person name="Long T.M."/>
            <person name="Aerts A.L."/>
            <person name="Barry K."/>
            <person name="Choi C."/>
            <person name="Clum A."/>
            <person name="Coughlan A.Y."/>
            <person name="Deshpande S."/>
            <person name="Douglass A.P."/>
            <person name="Hanson S.J."/>
            <person name="Klenk H.-P."/>
            <person name="Labutti K."/>
            <person name="Lapidus A."/>
            <person name="Lindquist E."/>
            <person name="Lipzen A."/>
            <person name="Meier-Kolthoff J.P."/>
            <person name="Ohm R.A."/>
            <person name="Otillar R.P."/>
            <person name="Pangilinan J."/>
            <person name="Peng Y."/>
            <person name="Rokas A."/>
            <person name="Rosa C.A."/>
            <person name="Scheuner C."/>
            <person name="Sibirny A.A."/>
            <person name="Slot J.C."/>
            <person name="Stielow J.B."/>
            <person name="Sun H."/>
            <person name="Kurtzman C.P."/>
            <person name="Blackwell M."/>
            <person name="Grigoriev I.V."/>
            <person name="Jeffries T.W."/>
        </authorList>
    </citation>
    <scope>NUCLEOTIDE SEQUENCE [LARGE SCALE GENOMIC DNA]</scope>
    <source>
        <strain evidence="13">NRRL YB-2248</strain>
    </source>
</reference>
<dbReference type="InterPro" id="IPR048685">
    <property type="entry name" value="COG3_C"/>
</dbReference>
<feature type="non-terminal residue" evidence="12">
    <location>
        <position position="1444"/>
    </location>
</feature>
<dbReference type="OrthoDB" id="296793at2759"/>
<organism evidence="12 13">
    <name type="scientific">[Candida] arabinofermentans NRRL YB-2248</name>
    <dbReference type="NCBI Taxonomy" id="983967"/>
    <lineage>
        <taxon>Eukaryota</taxon>
        <taxon>Fungi</taxon>
        <taxon>Dikarya</taxon>
        <taxon>Ascomycota</taxon>
        <taxon>Saccharomycotina</taxon>
        <taxon>Pichiomycetes</taxon>
        <taxon>Pichiales</taxon>
        <taxon>Pichiaceae</taxon>
        <taxon>Ogataea</taxon>
        <taxon>Ogataea/Candida clade</taxon>
    </lineage>
</organism>
<evidence type="ECO:0000313" key="13">
    <source>
        <dbReference type="Proteomes" id="UP000094801"/>
    </source>
</evidence>
<keyword evidence="6" id="KW-0333">Golgi apparatus</keyword>
<evidence type="ECO:0000256" key="9">
    <source>
        <dbReference type="SAM" id="MobiDB-lite"/>
    </source>
</evidence>
<keyword evidence="5" id="KW-0653">Protein transport</keyword>
<dbReference type="STRING" id="983967.A0A1E4T347"/>
<gene>
    <name evidence="12" type="ORF">CANARDRAFT_186670</name>
</gene>
<dbReference type="Pfam" id="PF20671">
    <property type="entry name" value="COG3_C"/>
    <property type="match status" value="1"/>
</dbReference>
<evidence type="ECO:0000259" key="11">
    <source>
        <dbReference type="Pfam" id="PF20671"/>
    </source>
</evidence>
<evidence type="ECO:0000256" key="3">
    <source>
        <dbReference type="ARBA" id="ARBA00020976"/>
    </source>
</evidence>
<proteinExistence type="inferred from homology"/>
<dbReference type="GO" id="GO:0005801">
    <property type="term" value="C:cis-Golgi network"/>
    <property type="evidence" value="ECO:0007669"/>
    <property type="project" value="InterPro"/>
</dbReference>
<keyword evidence="13" id="KW-1185">Reference proteome</keyword>
<evidence type="ECO:0000256" key="7">
    <source>
        <dbReference type="ARBA" id="ARBA00023136"/>
    </source>
</evidence>
<keyword evidence="7" id="KW-0472">Membrane</keyword>
<evidence type="ECO:0000256" key="6">
    <source>
        <dbReference type="ARBA" id="ARBA00023034"/>
    </source>
</evidence>
<dbReference type="GO" id="GO:0000139">
    <property type="term" value="C:Golgi membrane"/>
    <property type="evidence" value="ECO:0007669"/>
    <property type="project" value="UniProtKB-SubCell"/>
</dbReference>
<feature type="domain" description="Conserved oligomeric Golgi complex subunit 3 C-terminal" evidence="11">
    <location>
        <begin position="865"/>
        <end position="1224"/>
    </location>
</feature>
<feature type="domain" description="Conserved oligomeric Golgi complex subunit 3 N-terminal" evidence="10">
    <location>
        <begin position="688"/>
        <end position="834"/>
    </location>
</feature>
<evidence type="ECO:0000256" key="1">
    <source>
        <dbReference type="ARBA" id="ARBA00004395"/>
    </source>
</evidence>
<name>A0A1E4T347_9ASCO</name>
<dbReference type="PANTHER" id="PTHR13302">
    <property type="entry name" value="CONSERVED OLIGOMERIC GOLGI COMPLEX COMPONENT 3"/>
    <property type="match status" value="1"/>
</dbReference>
<dbReference type="Proteomes" id="UP000094801">
    <property type="component" value="Unassembled WGS sequence"/>
</dbReference>
<comment type="similarity">
    <text evidence="2">Belongs to the COG3 family.</text>
</comment>
<dbReference type="GO" id="GO:0032258">
    <property type="term" value="P:cytoplasm to vacuole targeting by the Cvt pathway"/>
    <property type="evidence" value="ECO:0007669"/>
    <property type="project" value="TreeGrafter"/>
</dbReference>
<feature type="non-terminal residue" evidence="12">
    <location>
        <position position="1"/>
    </location>
</feature>
<dbReference type="Pfam" id="PF04136">
    <property type="entry name" value="COG3_N"/>
    <property type="match status" value="1"/>
</dbReference>
<accession>A0A1E4T347</accession>
<feature type="region of interest" description="Disordered" evidence="9">
    <location>
        <begin position="71"/>
        <end position="105"/>
    </location>
</feature>
<evidence type="ECO:0000313" key="12">
    <source>
        <dbReference type="EMBL" id="ODV86164.1"/>
    </source>
</evidence>